<name>A0AAV2DZE3_9ROSI</name>
<protein>
    <recommendedName>
        <fullName evidence="4">CASP-like protein</fullName>
    </recommendedName>
</protein>
<dbReference type="Proteomes" id="UP001497516">
    <property type="component" value="Chromosome 3"/>
</dbReference>
<keyword evidence="1" id="KW-0812">Transmembrane</keyword>
<dbReference type="EMBL" id="OZ034816">
    <property type="protein sequence ID" value="CAL1378927.1"/>
    <property type="molecule type" value="Genomic_DNA"/>
</dbReference>
<accession>A0AAV2DZE3</accession>
<keyword evidence="1" id="KW-1133">Transmembrane helix</keyword>
<keyword evidence="1" id="KW-0472">Membrane</keyword>
<evidence type="ECO:0000256" key="1">
    <source>
        <dbReference type="SAM" id="Phobius"/>
    </source>
</evidence>
<evidence type="ECO:0000313" key="3">
    <source>
        <dbReference type="Proteomes" id="UP001497516"/>
    </source>
</evidence>
<evidence type="ECO:0000313" key="2">
    <source>
        <dbReference type="EMBL" id="CAL1378927.1"/>
    </source>
</evidence>
<keyword evidence="3" id="KW-1185">Reference proteome</keyword>
<sequence>MSSSPSPSSSPPLQDVPVITLACLTVVCFSLPCTALAFIVGCISIASAAFDYCLEVFGWRRPSGLYVKKAFVGFRVLDLGSFLLTLCLDID</sequence>
<gene>
    <name evidence="2" type="ORF">LTRI10_LOCUS20476</name>
</gene>
<dbReference type="AlphaFoldDB" id="A0AAV2DZE3"/>
<organism evidence="2 3">
    <name type="scientific">Linum trigynum</name>
    <dbReference type="NCBI Taxonomy" id="586398"/>
    <lineage>
        <taxon>Eukaryota</taxon>
        <taxon>Viridiplantae</taxon>
        <taxon>Streptophyta</taxon>
        <taxon>Embryophyta</taxon>
        <taxon>Tracheophyta</taxon>
        <taxon>Spermatophyta</taxon>
        <taxon>Magnoliopsida</taxon>
        <taxon>eudicotyledons</taxon>
        <taxon>Gunneridae</taxon>
        <taxon>Pentapetalae</taxon>
        <taxon>rosids</taxon>
        <taxon>fabids</taxon>
        <taxon>Malpighiales</taxon>
        <taxon>Linaceae</taxon>
        <taxon>Linum</taxon>
    </lineage>
</organism>
<feature type="transmembrane region" description="Helical" evidence="1">
    <location>
        <begin position="21"/>
        <end position="50"/>
    </location>
</feature>
<evidence type="ECO:0008006" key="4">
    <source>
        <dbReference type="Google" id="ProtNLM"/>
    </source>
</evidence>
<proteinExistence type="predicted"/>
<reference evidence="2 3" key="1">
    <citation type="submission" date="2024-04" db="EMBL/GenBank/DDBJ databases">
        <authorList>
            <person name="Fracassetti M."/>
        </authorList>
    </citation>
    <scope>NUCLEOTIDE SEQUENCE [LARGE SCALE GENOMIC DNA]</scope>
</reference>